<feature type="domain" description="GIY-YIG" evidence="2">
    <location>
        <begin position="66"/>
        <end position="153"/>
    </location>
</feature>
<feature type="region of interest" description="Disordered" evidence="1">
    <location>
        <begin position="154"/>
        <end position="175"/>
    </location>
</feature>
<name>A0A388KI40_CHABU</name>
<sequence length="518" mass="59765">MDIRREMRWMMNERGDKVDRGEANLSSTVEDRIFRLFVLYVISGGCPWAKKWITMMGGKDRDVSTEDSGVYVLVSPWCRHFYIGCTSRKVIVRWTDHVKKAVSGSLENAPKLHAWLRIFGWRNYLVLPLVSNTQDPMKVERALIRRFSPALNTQGTRKEEGRVRRRKGRREGGKRKYEHMGGSIIRFHGRESIIDLVKEMSRTQGDHRITSTGGNMWIDIWRVVKGKIGQSSVSVGGRAILIKDCKGILEGGGEFPLIDIWIVPASLEHRRNILRELRRNPDKVRGMYKKSSQELIAMYRTCSLFADKKVWNRLKTTITKVVKTKYGAEVRRRPCVKVPFSPSIRMGEVMRVAASIIEQTISDRCIRRFVVTKVRAVTKKRRTIGSIIHNHRTFAKMDQAQCRCGDVDLPKIEEHVKIRLDRIYGVPRFITNSRNVTSGYVIPEEMLWECIMEGVGLWTKGRQVLIDRSEVRKCYQVRQPEHSAAMSVREVMDWVKPYEVLVAVPIDRNPGATLLICP</sequence>
<dbReference type="PROSITE" id="PS50164">
    <property type="entry name" value="GIY_YIG"/>
    <property type="match status" value="1"/>
</dbReference>
<gene>
    <name evidence="3" type="ORF">CBR_g4508</name>
</gene>
<evidence type="ECO:0000313" key="4">
    <source>
        <dbReference type="Proteomes" id="UP000265515"/>
    </source>
</evidence>
<dbReference type="EMBL" id="BFEA01000118">
    <property type="protein sequence ID" value="GBG69678.1"/>
    <property type="molecule type" value="Genomic_DNA"/>
</dbReference>
<protein>
    <recommendedName>
        <fullName evidence="2">GIY-YIG domain-containing protein</fullName>
    </recommendedName>
</protein>
<dbReference type="Gramene" id="GBG69678">
    <property type="protein sequence ID" value="GBG69678"/>
    <property type="gene ID" value="CBR_g4508"/>
</dbReference>
<accession>A0A388KI40</accession>
<proteinExistence type="predicted"/>
<dbReference type="AlphaFoldDB" id="A0A388KI40"/>
<evidence type="ECO:0000259" key="2">
    <source>
        <dbReference type="PROSITE" id="PS50164"/>
    </source>
</evidence>
<dbReference type="Proteomes" id="UP000265515">
    <property type="component" value="Unassembled WGS sequence"/>
</dbReference>
<dbReference type="InterPro" id="IPR000305">
    <property type="entry name" value="GIY-YIG_endonuc"/>
</dbReference>
<evidence type="ECO:0000256" key="1">
    <source>
        <dbReference type="SAM" id="MobiDB-lite"/>
    </source>
</evidence>
<keyword evidence="4" id="KW-1185">Reference proteome</keyword>
<reference evidence="3 4" key="1">
    <citation type="journal article" date="2018" name="Cell">
        <title>The Chara Genome: Secondary Complexity and Implications for Plant Terrestrialization.</title>
        <authorList>
            <person name="Nishiyama T."/>
            <person name="Sakayama H."/>
            <person name="Vries J.D."/>
            <person name="Buschmann H."/>
            <person name="Saint-Marcoux D."/>
            <person name="Ullrich K.K."/>
            <person name="Haas F.B."/>
            <person name="Vanderstraeten L."/>
            <person name="Becker D."/>
            <person name="Lang D."/>
            <person name="Vosolsobe S."/>
            <person name="Rombauts S."/>
            <person name="Wilhelmsson P.K.I."/>
            <person name="Janitza P."/>
            <person name="Kern R."/>
            <person name="Heyl A."/>
            <person name="Rumpler F."/>
            <person name="Villalobos L.I.A.C."/>
            <person name="Clay J.M."/>
            <person name="Skokan R."/>
            <person name="Toyoda A."/>
            <person name="Suzuki Y."/>
            <person name="Kagoshima H."/>
            <person name="Schijlen E."/>
            <person name="Tajeshwar N."/>
            <person name="Catarino B."/>
            <person name="Hetherington A.J."/>
            <person name="Saltykova A."/>
            <person name="Bonnot C."/>
            <person name="Breuninger H."/>
            <person name="Symeonidi A."/>
            <person name="Radhakrishnan G.V."/>
            <person name="Van Nieuwerburgh F."/>
            <person name="Deforce D."/>
            <person name="Chang C."/>
            <person name="Karol K.G."/>
            <person name="Hedrich R."/>
            <person name="Ulvskov P."/>
            <person name="Glockner G."/>
            <person name="Delwiche C.F."/>
            <person name="Petrasek J."/>
            <person name="Van de Peer Y."/>
            <person name="Friml J."/>
            <person name="Beilby M."/>
            <person name="Dolan L."/>
            <person name="Kohara Y."/>
            <person name="Sugano S."/>
            <person name="Fujiyama A."/>
            <person name="Delaux P.-M."/>
            <person name="Quint M."/>
            <person name="TheiBen G."/>
            <person name="Hagemann M."/>
            <person name="Harholt J."/>
            <person name="Dunand C."/>
            <person name="Zachgo S."/>
            <person name="Langdale J."/>
            <person name="Maumus F."/>
            <person name="Straeten D.V.D."/>
            <person name="Gould S.B."/>
            <person name="Rensing S.A."/>
        </authorList>
    </citation>
    <scope>NUCLEOTIDE SEQUENCE [LARGE SCALE GENOMIC DNA]</scope>
    <source>
        <strain evidence="3 4">S276</strain>
    </source>
</reference>
<organism evidence="3 4">
    <name type="scientific">Chara braunii</name>
    <name type="common">Braun's stonewort</name>
    <dbReference type="NCBI Taxonomy" id="69332"/>
    <lineage>
        <taxon>Eukaryota</taxon>
        <taxon>Viridiplantae</taxon>
        <taxon>Streptophyta</taxon>
        <taxon>Charophyceae</taxon>
        <taxon>Charales</taxon>
        <taxon>Characeae</taxon>
        <taxon>Chara</taxon>
    </lineage>
</organism>
<evidence type="ECO:0000313" key="3">
    <source>
        <dbReference type="EMBL" id="GBG69678.1"/>
    </source>
</evidence>
<comment type="caution">
    <text evidence="3">The sequence shown here is derived from an EMBL/GenBank/DDBJ whole genome shotgun (WGS) entry which is preliminary data.</text>
</comment>